<evidence type="ECO:0000256" key="5">
    <source>
        <dbReference type="ARBA" id="ARBA00023237"/>
    </source>
</evidence>
<comment type="caution">
    <text evidence="8">The sequence shown here is derived from an EMBL/GenBank/DDBJ whole genome shotgun (WGS) entry which is preliminary data.</text>
</comment>
<organism evidence="8 9">
    <name type="scientific">Thermoflavifilum aggregans</name>
    <dbReference type="NCBI Taxonomy" id="454188"/>
    <lineage>
        <taxon>Bacteria</taxon>
        <taxon>Pseudomonadati</taxon>
        <taxon>Bacteroidota</taxon>
        <taxon>Chitinophagia</taxon>
        <taxon>Chitinophagales</taxon>
        <taxon>Chitinophagaceae</taxon>
        <taxon>Thermoflavifilum</taxon>
    </lineage>
</organism>
<evidence type="ECO:0000256" key="2">
    <source>
        <dbReference type="ARBA" id="ARBA00006275"/>
    </source>
</evidence>
<dbReference type="Proteomes" id="UP000230000">
    <property type="component" value="Unassembled WGS sequence"/>
</dbReference>
<keyword evidence="5" id="KW-0998">Cell outer membrane</keyword>
<keyword evidence="3" id="KW-0732">Signal</keyword>
<dbReference type="InterPro" id="IPR012944">
    <property type="entry name" value="SusD_RagB_dom"/>
</dbReference>
<sequence>MKRKDFILSLGKVALLAQIASSCKKILNEPILGSYQADNFFTNDQNAILAVNAAYSPLTFTDASSNAIWVLGDVASDDAIKGGLPGDQADFELIDQFNINPSNSAVEAVWKRYYDGVFRCNVVLDGLSSSNSAVSLDIKNNCIGQAKFLRAYYYFILTNCYGDIPLHLTVGTPDKLQVPVTPRSEIFAQIEKDCQDAADLLPLSWGENDQGRVTKGAALALLAKAYLFQEKWDLAAKTAQMVEALGIYSLLPNFDNNFKAAYKKNNPEAIFSVWHVSGASPFQGNTLNQWFAPRSLNGYGFFYPTQNLVDNFEVSPSGVVDPRLDYTVAQEGKPYFDLPFDPTWSTTGYLCKKHCQPLSEIPTNIKGDGDLNYVAIRFSDILLVEAEALNELGNSEAALIPLNKVRKRARESYLNDPTLPGYGTIPPGLLPDITTTNQQELREIIRRERRSELALEFHRFFDIIRYGKSYAMNALKDVPNFNYDNNKFFPIPQSERDTNKKLGLH</sequence>
<dbReference type="SUPFAM" id="SSF48452">
    <property type="entry name" value="TPR-like"/>
    <property type="match status" value="1"/>
</dbReference>
<feature type="domain" description="RagB/SusD" evidence="6">
    <location>
        <begin position="267"/>
        <end position="502"/>
    </location>
</feature>
<evidence type="ECO:0000259" key="6">
    <source>
        <dbReference type="Pfam" id="PF07980"/>
    </source>
</evidence>
<protein>
    <submittedName>
        <fullName evidence="8">RagB/SusD domain-containing protein</fullName>
    </submittedName>
</protein>
<dbReference type="Pfam" id="PF14322">
    <property type="entry name" value="SusD-like_3"/>
    <property type="match status" value="1"/>
</dbReference>
<dbReference type="InterPro" id="IPR011990">
    <property type="entry name" value="TPR-like_helical_dom_sf"/>
</dbReference>
<evidence type="ECO:0000256" key="4">
    <source>
        <dbReference type="ARBA" id="ARBA00023136"/>
    </source>
</evidence>
<dbReference type="RefSeq" id="WP_100314379.1">
    <property type="nucleotide sequence ID" value="NZ_PGFG01000001.1"/>
</dbReference>
<accession>A0A2M9CVA4</accession>
<name>A0A2M9CVA4_9BACT</name>
<keyword evidence="9" id="KW-1185">Reference proteome</keyword>
<proteinExistence type="inferred from homology"/>
<dbReference type="Gene3D" id="1.25.40.390">
    <property type="match status" value="1"/>
</dbReference>
<evidence type="ECO:0000313" key="8">
    <source>
        <dbReference type="EMBL" id="PJJ75823.1"/>
    </source>
</evidence>
<keyword evidence="4" id="KW-0472">Membrane</keyword>
<dbReference type="OrthoDB" id="993981at2"/>
<dbReference type="EMBL" id="PGFG01000001">
    <property type="protein sequence ID" value="PJJ75823.1"/>
    <property type="molecule type" value="Genomic_DNA"/>
</dbReference>
<evidence type="ECO:0000256" key="1">
    <source>
        <dbReference type="ARBA" id="ARBA00004442"/>
    </source>
</evidence>
<reference evidence="8 9" key="1">
    <citation type="submission" date="2017-11" db="EMBL/GenBank/DDBJ databases">
        <title>Genomic Encyclopedia of Archaeal and Bacterial Type Strains, Phase II (KMG-II): From Individual Species to Whole Genera.</title>
        <authorList>
            <person name="Goeker M."/>
        </authorList>
    </citation>
    <scope>NUCLEOTIDE SEQUENCE [LARGE SCALE GENOMIC DNA]</scope>
    <source>
        <strain evidence="8 9">DSM 27268</strain>
    </source>
</reference>
<dbReference type="InterPro" id="IPR033985">
    <property type="entry name" value="SusD-like_N"/>
</dbReference>
<evidence type="ECO:0000256" key="3">
    <source>
        <dbReference type="ARBA" id="ARBA00022729"/>
    </source>
</evidence>
<evidence type="ECO:0000259" key="7">
    <source>
        <dbReference type="Pfam" id="PF14322"/>
    </source>
</evidence>
<gene>
    <name evidence="8" type="ORF">BXY57_1413</name>
</gene>
<dbReference type="AlphaFoldDB" id="A0A2M9CVA4"/>
<dbReference type="PROSITE" id="PS51257">
    <property type="entry name" value="PROKAR_LIPOPROTEIN"/>
    <property type="match status" value="1"/>
</dbReference>
<comment type="subcellular location">
    <subcellularLocation>
        <location evidence="1">Cell outer membrane</location>
    </subcellularLocation>
</comment>
<dbReference type="GO" id="GO:0009279">
    <property type="term" value="C:cell outer membrane"/>
    <property type="evidence" value="ECO:0007669"/>
    <property type="project" value="UniProtKB-SubCell"/>
</dbReference>
<dbReference type="Pfam" id="PF07980">
    <property type="entry name" value="SusD_RagB"/>
    <property type="match status" value="1"/>
</dbReference>
<comment type="similarity">
    <text evidence="2">Belongs to the SusD family.</text>
</comment>
<evidence type="ECO:0000313" key="9">
    <source>
        <dbReference type="Proteomes" id="UP000230000"/>
    </source>
</evidence>
<feature type="domain" description="SusD-like N-terminal" evidence="7">
    <location>
        <begin position="98"/>
        <end position="227"/>
    </location>
</feature>